<evidence type="ECO:0000313" key="2">
    <source>
        <dbReference type="EMBL" id="ONK69117.1"/>
    </source>
</evidence>
<reference evidence="3" key="1">
    <citation type="journal article" date="2017" name="Nat. Commun.">
        <title>The asparagus genome sheds light on the origin and evolution of a young Y chromosome.</title>
        <authorList>
            <person name="Harkess A."/>
            <person name="Zhou J."/>
            <person name="Xu C."/>
            <person name="Bowers J.E."/>
            <person name="Van der Hulst R."/>
            <person name="Ayyampalayam S."/>
            <person name="Mercati F."/>
            <person name="Riccardi P."/>
            <person name="McKain M.R."/>
            <person name="Kakrana A."/>
            <person name="Tang H."/>
            <person name="Ray J."/>
            <person name="Groenendijk J."/>
            <person name="Arikit S."/>
            <person name="Mathioni S.M."/>
            <person name="Nakano M."/>
            <person name="Shan H."/>
            <person name="Telgmann-Rauber A."/>
            <person name="Kanno A."/>
            <person name="Yue Z."/>
            <person name="Chen H."/>
            <person name="Li W."/>
            <person name="Chen Y."/>
            <person name="Xu X."/>
            <person name="Zhang Y."/>
            <person name="Luo S."/>
            <person name="Chen H."/>
            <person name="Gao J."/>
            <person name="Mao Z."/>
            <person name="Pires J.C."/>
            <person name="Luo M."/>
            <person name="Kudrna D."/>
            <person name="Wing R.A."/>
            <person name="Meyers B.C."/>
            <person name="Yi K."/>
            <person name="Kong H."/>
            <person name="Lavrijsen P."/>
            <person name="Sunseri F."/>
            <person name="Falavigna A."/>
            <person name="Ye Y."/>
            <person name="Leebens-Mack J.H."/>
            <person name="Chen G."/>
        </authorList>
    </citation>
    <scope>NUCLEOTIDE SEQUENCE [LARGE SCALE GENOMIC DNA]</scope>
    <source>
        <strain evidence="3">cv. DH0086</strain>
    </source>
</reference>
<dbReference type="Proteomes" id="UP000243459">
    <property type="component" value="Chromosome 5"/>
</dbReference>
<evidence type="ECO:0000313" key="3">
    <source>
        <dbReference type="Proteomes" id="UP000243459"/>
    </source>
</evidence>
<keyword evidence="3" id="KW-1185">Reference proteome</keyword>
<feature type="compositionally biased region" description="Polar residues" evidence="1">
    <location>
        <begin position="102"/>
        <end position="113"/>
    </location>
</feature>
<evidence type="ECO:0000256" key="1">
    <source>
        <dbReference type="SAM" id="MobiDB-lite"/>
    </source>
</evidence>
<dbReference type="AlphaFoldDB" id="A0A5P1EVC7"/>
<organism evidence="2 3">
    <name type="scientific">Asparagus officinalis</name>
    <name type="common">Garden asparagus</name>
    <dbReference type="NCBI Taxonomy" id="4686"/>
    <lineage>
        <taxon>Eukaryota</taxon>
        <taxon>Viridiplantae</taxon>
        <taxon>Streptophyta</taxon>
        <taxon>Embryophyta</taxon>
        <taxon>Tracheophyta</taxon>
        <taxon>Spermatophyta</taxon>
        <taxon>Magnoliopsida</taxon>
        <taxon>Liliopsida</taxon>
        <taxon>Asparagales</taxon>
        <taxon>Asparagaceae</taxon>
        <taxon>Asparagoideae</taxon>
        <taxon>Asparagus</taxon>
    </lineage>
</organism>
<accession>A0A5P1EVC7</accession>
<sequence length="371" mass="41320">MVGDQRGPDQGPFRSRSCDAWREFTPIRGHGAERIYSTTPSFVLPAYLLFIFLRQTFDSAAVLYVDKQLMEGSHLGSHPVPRKRLRSNLEAAEGFKKRKKAASSQVESSTRELSSLEDEAVEATLGEIEATPGSISGVKTPESSRTPLEYIEVEGDSPHTVPKEEVREGDIFVMEPIGSKYPFVVVAKEVSIGREEVLTILGERIGSSRRPSKALAIKDPVVEAYKRIALGSRILPVAIHEDKELKVAVTEAQRSEAQLKRAYEVQQLGTLIAHLESKAFETAIIERYCGSYLGKVKVALACKVGFDYLKGQLSLELLLKDRFKYPSRMTNCLDVLRTLGVQGRLEMAQEDEEVADEGVRRRLLAKMHGRT</sequence>
<gene>
    <name evidence="2" type="ORF">A4U43_C05F19530</name>
</gene>
<dbReference type="Gramene" id="ONK69117">
    <property type="protein sequence ID" value="ONK69117"/>
    <property type="gene ID" value="A4U43_C05F19530"/>
</dbReference>
<feature type="region of interest" description="Disordered" evidence="1">
    <location>
        <begin position="96"/>
        <end position="115"/>
    </location>
</feature>
<name>A0A5P1EVC7_ASPOF</name>
<proteinExistence type="predicted"/>
<protein>
    <submittedName>
        <fullName evidence="2">Uncharacterized protein</fullName>
    </submittedName>
</protein>
<dbReference type="EMBL" id="CM007385">
    <property type="protein sequence ID" value="ONK69117.1"/>
    <property type="molecule type" value="Genomic_DNA"/>
</dbReference>